<keyword evidence="4 6" id="KW-1133">Transmembrane helix</keyword>
<dbReference type="InterPro" id="IPR050189">
    <property type="entry name" value="MFS_Efflux_Transporters"/>
</dbReference>
<feature type="domain" description="Major facilitator superfamily (MFS) profile" evidence="7">
    <location>
        <begin position="1"/>
        <end position="378"/>
    </location>
</feature>
<gene>
    <name evidence="8" type="ORF">DQK91_05115</name>
</gene>
<organism evidence="8 9">
    <name type="scientific">Oceanidesulfovibrio marinus</name>
    <dbReference type="NCBI Taxonomy" id="370038"/>
    <lineage>
        <taxon>Bacteria</taxon>
        <taxon>Pseudomonadati</taxon>
        <taxon>Thermodesulfobacteriota</taxon>
        <taxon>Desulfovibrionia</taxon>
        <taxon>Desulfovibrionales</taxon>
        <taxon>Desulfovibrionaceae</taxon>
        <taxon>Oceanidesulfovibrio</taxon>
    </lineage>
</organism>
<comment type="subcellular location">
    <subcellularLocation>
        <location evidence="1">Cell membrane</location>
        <topology evidence="1">Multi-pass membrane protein</topology>
    </subcellularLocation>
</comment>
<feature type="transmembrane region" description="Helical" evidence="6">
    <location>
        <begin position="159"/>
        <end position="178"/>
    </location>
</feature>
<dbReference type="Proteomes" id="UP000434052">
    <property type="component" value="Unassembled WGS sequence"/>
</dbReference>
<dbReference type="GO" id="GO:0005886">
    <property type="term" value="C:plasma membrane"/>
    <property type="evidence" value="ECO:0007669"/>
    <property type="project" value="UniProtKB-SubCell"/>
</dbReference>
<keyword evidence="3 6" id="KW-0812">Transmembrane</keyword>
<evidence type="ECO:0000256" key="2">
    <source>
        <dbReference type="ARBA" id="ARBA00022475"/>
    </source>
</evidence>
<dbReference type="PANTHER" id="PTHR43124">
    <property type="entry name" value="PURINE EFFLUX PUMP PBUE"/>
    <property type="match status" value="1"/>
</dbReference>
<dbReference type="RefSeq" id="WP_144234361.1">
    <property type="nucleotide sequence ID" value="NZ_QMIF01000002.1"/>
</dbReference>
<evidence type="ECO:0000313" key="9">
    <source>
        <dbReference type="Proteomes" id="UP000434052"/>
    </source>
</evidence>
<feature type="transmembrane region" description="Helical" evidence="6">
    <location>
        <begin position="44"/>
        <end position="61"/>
    </location>
</feature>
<sequence length="384" mass="40057">MSRGLKPTILSISLITVMSGAAVAPALGEIGRAFPQADETLIKLVLTLASVMIIPFNFISGRICDRWGKRRTLLLGLAVYLVGGMGGGLASSIWTLLGTRVVLGMGVGLIMPISTALVGDFYEGEERIRTMGQLSASSNLGGIVAMVLSGWLASLSWRYSFGVYGFALGTGLLVFFLLPEPKSDGRPGGGFKDLPLAVYLNGAAVLLLMLVFYSIPTNMALFLQANHIGEARLSGMVIALITASGFVAGLVLSRVHGLVGRWMVTAMLACMAGGFWLLSAAASLAPVVAGVVLIGFSYGSLFPLILVSITGAVPRHRTVLAMAVASSCLFLGQFISPLVLDGLGAIMGTASPRQSFHLCALGITAAMVAAFVISFRTPAQSNPE</sequence>
<keyword evidence="2" id="KW-1003">Cell membrane</keyword>
<evidence type="ECO:0000313" key="8">
    <source>
        <dbReference type="EMBL" id="TVM36029.1"/>
    </source>
</evidence>
<dbReference type="PANTHER" id="PTHR43124:SF3">
    <property type="entry name" value="CHLORAMPHENICOL EFFLUX PUMP RV0191"/>
    <property type="match status" value="1"/>
</dbReference>
<evidence type="ECO:0000256" key="3">
    <source>
        <dbReference type="ARBA" id="ARBA00022692"/>
    </source>
</evidence>
<evidence type="ECO:0000256" key="1">
    <source>
        <dbReference type="ARBA" id="ARBA00004651"/>
    </source>
</evidence>
<evidence type="ECO:0000256" key="4">
    <source>
        <dbReference type="ARBA" id="ARBA00022989"/>
    </source>
</evidence>
<dbReference type="PROSITE" id="PS50850">
    <property type="entry name" value="MFS"/>
    <property type="match status" value="1"/>
</dbReference>
<reference evidence="8 9" key="1">
    <citation type="submission" date="2018-06" db="EMBL/GenBank/DDBJ databases">
        <title>Complete genome of Desulfovibrio marinus P48SEP.</title>
        <authorList>
            <person name="Crispim J.S."/>
            <person name="Vidigal P.M.P."/>
            <person name="Silva L.C.F."/>
            <person name="Araujo L.C."/>
            <person name="Laguardia C.N."/>
            <person name="Dias R.S."/>
            <person name="Sousa M.P."/>
            <person name="Paula S.O."/>
            <person name="Silva C."/>
        </authorList>
    </citation>
    <scope>NUCLEOTIDE SEQUENCE [LARGE SCALE GENOMIC DNA]</scope>
    <source>
        <strain evidence="8 9">P48SEP</strain>
    </source>
</reference>
<dbReference type="CDD" id="cd17473">
    <property type="entry name" value="MFS_arabinose_efflux_permease_like"/>
    <property type="match status" value="1"/>
</dbReference>
<comment type="caution">
    <text evidence="8">The sequence shown here is derived from an EMBL/GenBank/DDBJ whole genome shotgun (WGS) entry which is preliminary data.</text>
</comment>
<evidence type="ECO:0000256" key="5">
    <source>
        <dbReference type="ARBA" id="ARBA00023136"/>
    </source>
</evidence>
<accession>A0A6P1ZLN5</accession>
<dbReference type="OrthoDB" id="5506409at2"/>
<dbReference type="AlphaFoldDB" id="A0A6P1ZLN5"/>
<dbReference type="InterPro" id="IPR036259">
    <property type="entry name" value="MFS_trans_sf"/>
</dbReference>
<dbReference type="InterPro" id="IPR020846">
    <property type="entry name" value="MFS_dom"/>
</dbReference>
<dbReference type="SUPFAM" id="SSF103473">
    <property type="entry name" value="MFS general substrate transporter"/>
    <property type="match status" value="1"/>
</dbReference>
<feature type="transmembrane region" description="Helical" evidence="6">
    <location>
        <begin position="355"/>
        <end position="375"/>
    </location>
</feature>
<feature type="transmembrane region" description="Helical" evidence="6">
    <location>
        <begin position="101"/>
        <end position="122"/>
    </location>
</feature>
<dbReference type="InterPro" id="IPR011701">
    <property type="entry name" value="MFS"/>
</dbReference>
<dbReference type="Gene3D" id="1.20.1250.20">
    <property type="entry name" value="MFS general substrate transporter like domains"/>
    <property type="match status" value="1"/>
</dbReference>
<dbReference type="Pfam" id="PF07690">
    <property type="entry name" value="MFS_1"/>
    <property type="match status" value="1"/>
</dbReference>
<proteinExistence type="predicted"/>
<dbReference type="EMBL" id="QMIF01000002">
    <property type="protein sequence ID" value="TVM36029.1"/>
    <property type="molecule type" value="Genomic_DNA"/>
</dbReference>
<keyword evidence="5 6" id="KW-0472">Membrane</keyword>
<feature type="transmembrane region" description="Helical" evidence="6">
    <location>
        <begin position="235"/>
        <end position="252"/>
    </location>
</feature>
<feature type="transmembrane region" description="Helical" evidence="6">
    <location>
        <begin position="319"/>
        <end position="340"/>
    </location>
</feature>
<feature type="transmembrane region" description="Helical" evidence="6">
    <location>
        <begin position="134"/>
        <end position="153"/>
    </location>
</feature>
<feature type="transmembrane region" description="Helical" evidence="6">
    <location>
        <begin position="198"/>
        <end position="215"/>
    </location>
</feature>
<name>A0A6P1ZLN5_9BACT</name>
<protein>
    <submittedName>
        <fullName evidence="8">MFS transporter</fullName>
    </submittedName>
</protein>
<evidence type="ECO:0000256" key="6">
    <source>
        <dbReference type="SAM" id="Phobius"/>
    </source>
</evidence>
<feature type="transmembrane region" description="Helical" evidence="6">
    <location>
        <begin position="73"/>
        <end position="95"/>
    </location>
</feature>
<dbReference type="GO" id="GO:0022857">
    <property type="term" value="F:transmembrane transporter activity"/>
    <property type="evidence" value="ECO:0007669"/>
    <property type="project" value="InterPro"/>
</dbReference>
<feature type="transmembrane region" description="Helical" evidence="6">
    <location>
        <begin position="284"/>
        <end position="307"/>
    </location>
</feature>
<feature type="transmembrane region" description="Helical" evidence="6">
    <location>
        <begin position="259"/>
        <end position="278"/>
    </location>
</feature>
<evidence type="ECO:0000259" key="7">
    <source>
        <dbReference type="PROSITE" id="PS50850"/>
    </source>
</evidence>